<comment type="similarity">
    <text evidence="7">Belongs to the SMC family.</text>
</comment>
<feature type="compositionally biased region" description="Low complexity" evidence="8">
    <location>
        <begin position="721"/>
        <end position="733"/>
    </location>
</feature>
<keyword evidence="5 7" id="KW-0175">Coiled coil</keyword>
<dbReference type="InterPro" id="IPR036277">
    <property type="entry name" value="SMC_hinge_sf"/>
</dbReference>
<feature type="region of interest" description="Disordered" evidence="8">
    <location>
        <begin position="1292"/>
        <end position="1328"/>
    </location>
</feature>
<name>A0A1I6VUQ0_9ACTN</name>
<evidence type="ECO:0000256" key="3">
    <source>
        <dbReference type="ARBA" id="ARBA00022741"/>
    </source>
</evidence>
<dbReference type="Pfam" id="PF06470">
    <property type="entry name" value="SMC_hinge"/>
    <property type="match status" value="1"/>
</dbReference>
<proteinExistence type="inferred from homology"/>
<evidence type="ECO:0000259" key="9">
    <source>
        <dbReference type="SMART" id="SM00968"/>
    </source>
</evidence>
<keyword evidence="2 7" id="KW-0963">Cytoplasm</keyword>
<dbReference type="InterPro" id="IPR011890">
    <property type="entry name" value="SMC_prok"/>
</dbReference>
<dbReference type="InterPro" id="IPR027417">
    <property type="entry name" value="P-loop_NTPase"/>
</dbReference>
<gene>
    <name evidence="7" type="primary">smc</name>
    <name evidence="10" type="ORF">SAMN05444716_11043</name>
</gene>
<dbReference type="InterPro" id="IPR003395">
    <property type="entry name" value="RecF/RecN/SMC_N"/>
</dbReference>
<dbReference type="HAMAP" id="MF_01894">
    <property type="entry name" value="Smc_prok"/>
    <property type="match status" value="1"/>
</dbReference>
<dbReference type="Gene3D" id="1.20.1060.20">
    <property type="match status" value="1"/>
</dbReference>
<keyword evidence="3 7" id="KW-0547">Nucleotide-binding</keyword>
<keyword evidence="6 7" id="KW-0238">DNA-binding</keyword>
<feature type="coiled-coil region" evidence="7">
    <location>
        <begin position="270"/>
        <end position="297"/>
    </location>
</feature>
<evidence type="ECO:0000256" key="1">
    <source>
        <dbReference type="ARBA" id="ARBA00004496"/>
    </source>
</evidence>
<dbReference type="GO" id="GO:0007062">
    <property type="term" value="P:sister chromatid cohesion"/>
    <property type="evidence" value="ECO:0007669"/>
    <property type="project" value="InterPro"/>
</dbReference>
<feature type="compositionally biased region" description="Polar residues" evidence="8">
    <location>
        <begin position="630"/>
        <end position="649"/>
    </location>
</feature>
<evidence type="ECO:0000313" key="10">
    <source>
        <dbReference type="EMBL" id="SFT17409.1"/>
    </source>
</evidence>
<feature type="compositionally biased region" description="Low complexity" evidence="8">
    <location>
        <begin position="826"/>
        <end position="845"/>
    </location>
</feature>
<dbReference type="GO" id="GO:0016887">
    <property type="term" value="F:ATP hydrolysis activity"/>
    <property type="evidence" value="ECO:0007669"/>
    <property type="project" value="InterPro"/>
</dbReference>
<dbReference type="GO" id="GO:0005694">
    <property type="term" value="C:chromosome"/>
    <property type="evidence" value="ECO:0007669"/>
    <property type="project" value="InterPro"/>
</dbReference>
<dbReference type="SUPFAM" id="SSF52540">
    <property type="entry name" value="P-loop containing nucleoside triphosphate hydrolases"/>
    <property type="match status" value="1"/>
</dbReference>
<dbReference type="Gene3D" id="3.40.50.300">
    <property type="entry name" value="P-loop containing nucleotide triphosphate hydrolases"/>
    <property type="match status" value="2"/>
</dbReference>
<dbReference type="GO" id="GO:0030261">
    <property type="term" value="P:chromosome condensation"/>
    <property type="evidence" value="ECO:0007669"/>
    <property type="project" value="InterPro"/>
</dbReference>
<dbReference type="PANTHER" id="PTHR43977">
    <property type="entry name" value="STRUCTURAL MAINTENANCE OF CHROMOSOMES PROTEIN 3"/>
    <property type="match status" value="1"/>
</dbReference>
<comment type="function">
    <text evidence="7">Required for chromosome condensation and partitioning.</text>
</comment>
<dbReference type="InterPro" id="IPR024704">
    <property type="entry name" value="SMC"/>
</dbReference>
<feature type="coiled-coil region" evidence="7">
    <location>
        <begin position="1092"/>
        <end position="1119"/>
    </location>
</feature>
<dbReference type="FunFam" id="3.40.50.300:FF:000984">
    <property type="entry name" value="Chromosome partition protein Smc"/>
    <property type="match status" value="1"/>
</dbReference>
<sequence length="1539" mass="160811">MCPPSPASKRPIRDGRGVKSDGVHLKSLTLRGFKSFASATTLRFEPGITCVVGPNGSGKSNVVDALTWVMGEQGAKSLRGGKMEDVIFAGTTGRPPLGRAEVSLTIDNADGALPIDYAEVTITRIMFRNGGSEYQINGDTCRLLDVQDLLSDSGIGREMHVIVGQGQLDSVLHADPAGRRAFIEEAAGVLKHRKRKEKALRKLDAMRANFARVQDLTDELRRQLKPLGRQAAVARRAAVIQADLRDARLRLLADELTGQRRALAAEIADETALRERREAAEQRLREAARTEAALEEEVRALAPRLQGAQQTWYELSQLAERVRGTRSLAEARIASAGSGAPEERRGRDPEDMAREAARIREQEAELEAALEAAGRALEDTVEHRAALERDLAAEERRLRDAARAVADRREGLARLHGQAAAARSRAAAAQAEIDRLTEAHEEAVRRAESAGEEHRTLSAEVAGLEAGDSELAAEHEEAVERLAAAEAALAAARDALTAAERERAALGARHEALALGLRRKDGSGAVLAAADALGGVLGPAAELITVSPGFEVPVAAALGAAADAVAVDGPATAAAALRHLRSTDAGRATLLLAPTGPSSACPGRTVPGAAATTSAADTRVPRPAPAATQDAPSSPTTSPVAGSAKQQAVDSDPAAADESPTPTPTPSGSAADTGTSHAAARRTPGPSASAGAAADATEGGLLASSSTPGHDTTEGPREQSTTAAQPAVPQTAAGEENSAAPDSPDHAAGRAAETDAPAAGTPAPSDDQPGMRETDARDPMSARREEDATSAVAGHTAGEAAARRAPAPGEPTRGEVSDSLVSGPRAADTAASGAPEAPAAVPAGEGPEREADPGCAPPEFDHGPAAPADGASARRTAVPGPARAGARVDAAAARPSRAGATVPSTAPAPPAAGLGGGQPRAGSLPAARSGDGAPSGGTGRVFAAELVDGPPHVLETVRWFLRDTVVVPGLDDAAAVLAADGGLTAVTAEGDVLGRRLAQGGSAGAPSLLEVQASVDEAAARLSELEKRCEELSGAREAAEADRRDRAAAAEDLARRLSAAGRERSRIGQDLGRLAGAARAAAGEAERSAAAVQRAREALRTATTQAEELAERLAVAEDAAGEDEDPDTTARDRLAADGANARQTEMEARLQVRTHEERVRALAGRADALDRAARAEREARARAEQRRARLRHEAAVATAVADGAAQLLAHIEVSLTRAEQERAAAESARAAKESALSTARAAGRELKAELDKLTDSVHRGEVLGAEKRLRIRQLEERALEELGVEPEALLAEYGPDQPVPPSPPAEGETLPDDPAHPRNQPRPFRRAEQEKRLKAAERAYKQLGKVNPLALEEFAALEERHQFLSEQLEDLKKTRAELLGLIKEVDERVEQVFTEAFHDTAREFGGVFSRLFPGGDGRLVLTDPSDMLTTGVEVEARPPGKKVKRLSLLSGGERSLTAVALLVSIFKARPSPFYVMDEVEAALDDTNLQRLIRIMRELRDSSQLIVITHQKRTMEVADALYGVSMQGDGVSKVISQRLA</sequence>
<dbReference type="Pfam" id="PF02463">
    <property type="entry name" value="SMC_N"/>
    <property type="match status" value="1"/>
</dbReference>
<evidence type="ECO:0000256" key="6">
    <source>
        <dbReference type="ARBA" id="ARBA00023125"/>
    </source>
</evidence>
<feature type="coiled-coil region" evidence="7">
    <location>
        <begin position="1166"/>
        <end position="1256"/>
    </location>
</feature>
<evidence type="ECO:0000256" key="2">
    <source>
        <dbReference type="ARBA" id="ARBA00022490"/>
    </source>
</evidence>
<dbReference type="STRING" id="1176198.SAMN05444716_11043"/>
<dbReference type="EMBL" id="FPAB01000010">
    <property type="protein sequence ID" value="SFT17409.1"/>
    <property type="molecule type" value="Genomic_DNA"/>
</dbReference>
<feature type="compositionally biased region" description="Basic and acidic residues" evidence="8">
    <location>
        <begin position="341"/>
        <end position="355"/>
    </location>
</feature>
<feature type="region of interest" description="Disordered" evidence="8">
    <location>
        <begin position="594"/>
        <end position="937"/>
    </location>
</feature>
<feature type="compositionally biased region" description="Low complexity" evidence="8">
    <location>
        <begin position="650"/>
        <end position="673"/>
    </location>
</feature>
<feature type="compositionally biased region" description="Low complexity" evidence="8">
    <location>
        <begin position="683"/>
        <end position="703"/>
    </location>
</feature>
<feature type="coiled-coil region" evidence="7">
    <location>
        <begin position="189"/>
        <end position="223"/>
    </location>
</feature>
<feature type="compositionally biased region" description="Low complexity" evidence="8">
    <location>
        <begin position="879"/>
        <end position="905"/>
    </location>
</feature>
<feature type="binding site" evidence="7">
    <location>
        <begin position="54"/>
        <end position="61"/>
    </location>
    <ligand>
        <name>ATP</name>
        <dbReference type="ChEBI" id="CHEBI:30616"/>
    </ligand>
</feature>
<feature type="region of interest" description="Disordered" evidence="8">
    <location>
        <begin position="332"/>
        <end position="355"/>
    </location>
</feature>
<dbReference type="PIRSF" id="PIRSF005719">
    <property type="entry name" value="SMC"/>
    <property type="match status" value="1"/>
</dbReference>
<dbReference type="GO" id="GO:0003677">
    <property type="term" value="F:DNA binding"/>
    <property type="evidence" value="ECO:0007669"/>
    <property type="project" value="UniProtKB-UniRule"/>
</dbReference>
<feature type="coiled-coil region" evidence="7">
    <location>
        <begin position="1008"/>
        <end position="1042"/>
    </location>
</feature>
<accession>A0A1I6VUQ0</accession>
<feature type="domain" description="SMC hinge" evidence="9">
    <location>
        <begin position="534"/>
        <end position="977"/>
    </location>
</feature>
<reference evidence="11" key="1">
    <citation type="submission" date="2016-10" db="EMBL/GenBank/DDBJ databases">
        <authorList>
            <person name="Varghese N."/>
            <person name="Submissions S."/>
        </authorList>
    </citation>
    <scope>NUCLEOTIDE SEQUENCE [LARGE SCALE GENOMIC DNA]</scope>
    <source>
        <strain evidence="11">CGMCC 4.7047</strain>
    </source>
</reference>
<dbReference type="GO" id="GO:0006260">
    <property type="term" value="P:DNA replication"/>
    <property type="evidence" value="ECO:0007669"/>
    <property type="project" value="UniProtKB-UniRule"/>
</dbReference>
<protein>
    <recommendedName>
        <fullName evidence="7">Chromosome partition protein Smc</fullName>
    </recommendedName>
</protein>
<keyword evidence="4 7" id="KW-0067">ATP-binding</keyword>
<evidence type="ECO:0000256" key="8">
    <source>
        <dbReference type="SAM" id="MobiDB-lite"/>
    </source>
</evidence>
<evidence type="ECO:0000256" key="5">
    <source>
        <dbReference type="ARBA" id="ARBA00023054"/>
    </source>
</evidence>
<comment type="subcellular location">
    <subcellularLocation>
        <location evidence="1 7">Cytoplasm</location>
    </subcellularLocation>
</comment>
<dbReference type="GO" id="GO:0007059">
    <property type="term" value="P:chromosome segregation"/>
    <property type="evidence" value="ECO:0007669"/>
    <property type="project" value="UniProtKB-UniRule"/>
</dbReference>
<dbReference type="SMART" id="SM00968">
    <property type="entry name" value="SMC_hinge"/>
    <property type="match status" value="1"/>
</dbReference>
<evidence type="ECO:0000256" key="4">
    <source>
        <dbReference type="ARBA" id="ARBA00022840"/>
    </source>
</evidence>
<organism evidence="10 11">
    <name type="scientific">Streptomyces harbinensis</name>
    <dbReference type="NCBI Taxonomy" id="1176198"/>
    <lineage>
        <taxon>Bacteria</taxon>
        <taxon>Bacillati</taxon>
        <taxon>Actinomycetota</taxon>
        <taxon>Actinomycetes</taxon>
        <taxon>Kitasatosporales</taxon>
        <taxon>Streptomycetaceae</taxon>
        <taxon>Streptomyces</taxon>
    </lineage>
</organism>
<comment type="subunit">
    <text evidence="7">Homodimer.</text>
</comment>
<dbReference type="InterPro" id="IPR010935">
    <property type="entry name" value="SMC_hinge"/>
</dbReference>
<dbReference type="SUPFAM" id="SSF75553">
    <property type="entry name" value="Smc hinge domain"/>
    <property type="match status" value="2"/>
</dbReference>
<comment type="domain">
    <text evidence="7">Contains large globular domains required for ATP hydrolysis at each terminus and a third globular domain forming a flexible hinge near the middle of the molecule. These domains are separated by coiled-coil structures.</text>
</comment>
<evidence type="ECO:0000256" key="7">
    <source>
        <dbReference type="HAMAP-Rule" id="MF_01894"/>
    </source>
</evidence>
<dbReference type="Proteomes" id="UP000198873">
    <property type="component" value="Unassembled WGS sequence"/>
</dbReference>
<dbReference type="CDD" id="cd03278">
    <property type="entry name" value="ABC_SMC_barmotin"/>
    <property type="match status" value="2"/>
</dbReference>
<keyword evidence="11" id="KW-1185">Reference proteome</keyword>
<dbReference type="GO" id="GO:0005524">
    <property type="term" value="F:ATP binding"/>
    <property type="evidence" value="ECO:0007669"/>
    <property type="project" value="UniProtKB-UniRule"/>
</dbReference>
<dbReference type="FunFam" id="3.40.50.300:FF:000901">
    <property type="entry name" value="Chromosome partition protein Smc"/>
    <property type="match status" value="1"/>
</dbReference>
<feature type="compositionally biased region" description="Low complexity" evidence="8">
    <location>
        <begin position="796"/>
        <end position="811"/>
    </location>
</feature>
<dbReference type="GO" id="GO:0005737">
    <property type="term" value="C:cytoplasm"/>
    <property type="evidence" value="ECO:0007669"/>
    <property type="project" value="UniProtKB-SubCell"/>
</dbReference>
<evidence type="ECO:0000313" key="11">
    <source>
        <dbReference type="Proteomes" id="UP000198873"/>
    </source>
</evidence>
<feature type="compositionally biased region" description="Basic and acidic residues" evidence="8">
    <location>
        <begin position="769"/>
        <end position="787"/>
    </location>
</feature>